<evidence type="ECO:0000313" key="1">
    <source>
        <dbReference type="EMBL" id="MFK4273517.1"/>
    </source>
</evidence>
<evidence type="ECO:0000313" key="2">
    <source>
        <dbReference type="Proteomes" id="UP001620295"/>
    </source>
</evidence>
<proteinExistence type="predicted"/>
<accession>A0ABW8M5R0</accession>
<sequence>MLSFSKSTTNGKKMLQPHHPTIADYTEAEFGEYQRLIAVLLSGAKRVVDEHGPHGAWIPVSSERPDQVAEARGLIADLSRILNTSRNGLRRLDNRVRMRLDTDHGRNSGAAWFGVAAQVIAEGSRPARTDTCRHAKDRRQGG</sequence>
<reference evidence="1 2" key="1">
    <citation type="submission" date="2024-11" db="EMBL/GenBank/DDBJ databases">
        <title>The Natural Products Discovery Center: Release of the First 8490 Sequenced Strains for Exploring Actinobacteria Biosynthetic Diversity.</title>
        <authorList>
            <person name="Kalkreuter E."/>
            <person name="Kautsar S.A."/>
            <person name="Yang D."/>
            <person name="Bader C.D."/>
            <person name="Teijaro C.N."/>
            <person name="Fluegel L."/>
            <person name="Davis C.M."/>
            <person name="Simpson J.R."/>
            <person name="Lauterbach L."/>
            <person name="Steele A.D."/>
            <person name="Gui C."/>
            <person name="Meng S."/>
            <person name="Li G."/>
            <person name="Viehrig K."/>
            <person name="Ye F."/>
            <person name="Su P."/>
            <person name="Kiefer A.F."/>
            <person name="Nichols A."/>
            <person name="Cepeda A.J."/>
            <person name="Yan W."/>
            <person name="Fan B."/>
            <person name="Jiang Y."/>
            <person name="Adhikari A."/>
            <person name="Zheng C.-J."/>
            <person name="Schuster L."/>
            <person name="Cowan T.M."/>
            <person name="Smanski M.J."/>
            <person name="Chevrette M.G."/>
            <person name="De Carvalho L.P.S."/>
            <person name="Shen B."/>
        </authorList>
    </citation>
    <scope>NUCLEOTIDE SEQUENCE [LARGE SCALE GENOMIC DNA]</scope>
    <source>
        <strain evidence="1 2">NPDC020863</strain>
    </source>
</reference>
<organism evidence="1 2">
    <name type="scientific">Streptomyces milbemycinicus</name>
    <dbReference type="NCBI Taxonomy" id="476552"/>
    <lineage>
        <taxon>Bacteria</taxon>
        <taxon>Bacillati</taxon>
        <taxon>Actinomycetota</taxon>
        <taxon>Actinomycetes</taxon>
        <taxon>Kitasatosporales</taxon>
        <taxon>Streptomycetaceae</taxon>
        <taxon>Streptomyces</taxon>
    </lineage>
</organism>
<keyword evidence="2" id="KW-1185">Reference proteome</keyword>
<dbReference type="EMBL" id="JBJDQH010000190">
    <property type="protein sequence ID" value="MFK4273517.1"/>
    <property type="molecule type" value="Genomic_DNA"/>
</dbReference>
<gene>
    <name evidence="1" type="ORF">ACI2L5_53075</name>
</gene>
<protein>
    <submittedName>
        <fullName evidence="1">Uncharacterized protein</fullName>
    </submittedName>
</protein>
<comment type="caution">
    <text evidence="1">The sequence shown here is derived from an EMBL/GenBank/DDBJ whole genome shotgun (WGS) entry which is preliminary data.</text>
</comment>
<dbReference type="Proteomes" id="UP001620295">
    <property type="component" value="Unassembled WGS sequence"/>
</dbReference>
<dbReference type="RefSeq" id="WP_143712741.1">
    <property type="nucleotide sequence ID" value="NZ_JBJDQH010000190.1"/>
</dbReference>
<name>A0ABW8M5R0_9ACTN</name>